<dbReference type="InterPro" id="IPR000873">
    <property type="entry name" value="AMP-dep_synth/lig_dom"/>
</dbReference>
<feature type="domain" description="AMP-binding enzyme C-terminal" evidence="9">
    <location>
        <begin position="408"/>
        <end position="487"/>
    </location>
</feature>
<dbReference type="AlphaFoldDB" id="A0A2U3AB14"/>
<comment type="similarity">
    <text evidence="6 7">Belongs to the ATP-dependent AMP-binding enzyme family. DltA subfamily.</text>
</comment>
<feature type="binding site" evidence="7">
    <location>
        <position position="378"/>
    </location>
    <ligand>
        <name>ATP</name>
        <dbReference type="ChEBI" id="CHEBI:30616"/>
    </ligand>
</feature>
<feature type="binding site" evidence="7">
    <location>
        <position position="192"/>
    </location>
    <ligand>
        <name>D-alanine</name>
        <dbReference type="ChEBI" id="CHEBI:57416"/>
    </ligand>
</feature>
<dbReference type="EC" id="6.2.1.54" evidence="7"/>
<feature type="binding site" evidence="7">
    <location>
        <position position="487"/>
    </location>
    <ligand>
        <name>ATP</name>
        <dbReference type="ChEBI" id="CHEBI:30616"/>
    </ligand>
</feature>
<dbReference type="InterPro" id="IPR010071">
    <property type="entry name" value="AA_adenyl_dom"/>
</dbReference>
<dbReference type="FunFam" id="3.30.300.30:FF:000012">
    <property type="entry name" value="D-alanine--D-alanyl carrier protein ligase"/>
    <property type="match status" value="1"/>
</dbReference>
<evidence type="ECO:0000256" key="2">
    <source>
        <dbReference type="ARBA" id="ARBA00022598"/>
    </source>
</evidence>
<dbReference type="Pfam" id="PF00501">
    <property type="entry name" value="AMP-binding"/>
    <property type="match status" value="1"/>
</dbReference>
<reference evidence="10 12" key="1">
    <citation type="submission" date="2018-06" db="EMBL/GenBank/DDBJ databases">
        <authorList>
            <consortium name="Pathogen Informatics"/>
            <person name="Doyle S."/>
        </authorList>
    </citation>
    <scope>NUCLEOTIDE SEQUENCE [LARGE SCALE GENOMIC DNA]</scope>
    <source>
        <strain evidence="10 12">NCTC10597</strain>
    </source>
</reference>
<evidence type="ECO:0000256" key="7">
    <source>
        <dbReference type="HAMAP-Rule" id="MF_00593"/>
    </source>
</evidence>
<dbReference type="CDD" id="cd05945">
    <property type="entry name" value="DltA"/>
    <property type="match status" value="1"/>
</dbReference>
<evidence type="ECO:0000313" key="12">
    <source>
        <dbReference type="Proteomes" id="UP000254330"/>
    </source>
</evidence>
<dbReference type="RefSeq" id="WP_109350315.1">
    <property type="nucleotide sequence ID" value="NZ_BJUE01000030.1"/>
</dbReference>
<comment type="subcellular location">
    <subcellularLocation>
        <location evidence="7">Cytoplasm</location>
    </subcellularLocation>
</comment>
<dbReference type="InterPro" id="IPR045851">
    <property type="entry name" value="AMP-bd_C_sf"/>
</dbReference>
<dbReference type="Gene3D" id="3.40.50.12780">
    <property type="entry name" value="N-terminal domain of ligase-like"/>
    <property type="match status" value="1"/>
</dbReference>
<dbReference type="SUPFAM" id="SSF56801">
    <property type="entry name" value="Acetyl-CoA synthetase-like"/>
    <property type="match status" value="1"/>
</dbReference>
<keyword evidence="13" id="KW-1185">Reference proteome</keyword>
<comment type="function">
    <text evidence="5 7">Catalyzes the first step in the D-alanylation of lipoteichoic acid (LTA), the activation of D-alanine and its transfer onto the D-alanyl carrier protein (Dcp) DltC. In an ATP-dependent two-step reaction, forms a high energy D-alanyl-AMP intermediate, followed by transfer of the D-alanyl residue as a thiol ester to the phosphopantheinyl prosthetic group of the Dcp. D-alanylation of LTA plays an important role in modulating the properties of the cell wall in Gram-positive bacteria, influencing the net charge of the cell wall.</text>
</comment>
<evidence type="ECO:0000256" key="4">
    <source>
        <dbReference type="ARBA" id="ARBA00022840"/>
    </source>
</evidence>
<evidence type="ECO:0000259" key="9">
    <source>
        <dbReference type="Pfam" id="PF13193"/>
    </source>
</evidence>
<dbReference type="HAMAP" id="MF_00593">
    <property type="entry name" value="DltA"/>
    <property type="match status" value="1"/>
</dbReference>
<dbReference type="NCBIfam" id="NF003417">
    <property type="entry name" value="PRK04813.1"/>
    <property type="match status" value="1"/>
</dbReference>
<dbReference type="OrthoDB" id="9765680at2"/>
<dbReference type="Gene3D" id="3.30.300.30">
    <property type="match status" value="1"/>
</dbReference>
<protein>
    <recommendedName>
        <fullName evidence="7">D-alanine--D-alanyl carrier protein ligase</fullName>
        <shortName evidence="7">DCL</shortName>
        <ecNumber evidence="7">6.2.1.54</ecNumber>
    </recommendedName>
    <alternativeName>
        <fullName evidence="7">D-alanine--poly(phosphoribitol) ligase subunit 1</fullName>
    </alternativeName>
    <alternativeName>
        <fullName evidence="7">D-alanine-activating enzyme</fullName>
        <shortName evidence="7">DAE</shortName>
    </alternativeName>
</protein>
<dbReference type="NCBIfam" id="TIGR01733">
    <property type="entry name" value="AA-adenyl-dom"/>
    <property type="match status" value="1"/>
</dbReference>
<comment type="pathway">
    <text evidence="7">Cell wall biogenesis; lipoteichoic acid biosynthesis.</text>
</comment>
<keyword evidence="2 7" id="KW-0436">Ligase</keyword>
<gene>
    <name evidence="7 10" type="primary">dltA</name>
    <name evidence="11" type="ORF">DFR61_1316</name>
    <name evidence="10" type="ORF">NCTC10597_02536</name>
</gene>
<dbReference type="Proteomes" id="UP000294641">
    <property type="component" value="Unassembled WGS sequence"/>
</dbReference>
<feature type="domain" description="AMP-dependent synthetase/ligase" evidence="8">
    <location>
        <begin position="10"/>
        <end position="350"/>
    </location>
</feature>
<dbReference type="NCBIfam" id="TIGR01734">
    <property type="entry name" value="D-ala-DACP-lig"/>
    <property type="match status" value="1"/>
</dbReference>
<organism evidence="10 12">
    <name type="scientific">Kurthia zopfii</name>
    <dbReference type="NCBI Taxonomy" id="1650"/>
    <lineage>
        <taxon>Bacteria</taxon>
        <taxon>Bacillati</taxon>
        <taxon>Bacillota</taxon>
        <taxon>Bacilli</taxon>
        <taxon>Bacillales</taxon>
        <taxon>Caryophanaceae</taxon>
        <taxon>Kurthia</taxon>
    </lineage>
</organism>
<evidence type="ECO:0000256" key="6">
    <source>
        <dbReference type="ARBA" id="ARBA00061336"/>
    </source>
</evidence>
<comment type="caution">
    <text evidence="7">Lacks conserved residue(s) required for the propagation of feature annotation.</text>
</comment>
<dbReference type="InterPro" id="IPR025110">
    <property type="entry name" value="AMP-bd_C"/>
</dbReference>
<dbReference type="EMBL" id="UGNP01000001">
    <property type="protein sequence ID" value="STX10763.1"/>
    <property type="molecule type" value="Genomic_DNA"/>
</dbReference>
<dbReference type="PANTHER" id="PTHR45398">
    <property type="match status" value="1"/>
</dbReference>
<keyword evidence="4 7" id="KW-0067">ATP-binding</keyword>
<dbReference type="GO" id="GO:0070395">
    <property type="term" value="P:lipoteichoic acid biosynthetic process"/>
    <property type="evidence" value="ECO:0007669"/>
    <property type="project" value="UniProtKB-UniRule"/>
</dbReference>
<evidence type="ECO:0000256" key="5">
    <source>
        <dbReference type="ARBA" id="ARBA00054605"/>
    </source>
</evidence>
<evidence type="ECO:0000256" key="3">
    <source>
        <dbReference type="ARBA" id="ARBA00022741"/>
    </source>
</evidence>
<evidence type="ECO:0000313" key="10">
    <source>
        <dbReference type="EMBL" id="STX10763.1"/>
    </source>
</evidence>
<dbReference type="InterPro" id="IPR042099">
    <property type="entry name" value="ANL_N_sf"/>
</dbReference>
<dbReference type="Pfam" id="PF13193">
    <property type="entry name" value="AMP-binding_C"/>
    <property type="match status" value="1"/>
</dbReference>
<dbReference type="EMBL" id="SNZG01000031">
    <property type="protein sequence ID" value="TDR35325.1"/>
    <property type="molecule type" value="Genomic_DNA"/>
</dbReference>
<evidence type="ECO:0000259" key="8">
    <source>
        <dbReference type="Pfam" id="PF00501"/>
    </source>
</evidence>
<keyword evidence="1 7" id="KW-0963">Cytoplasm</keyword>
<dbReference type="InterPro" id="IPR020845">
    <property type="entry name" value="AMP-binding_CS"/>
</dbReference>
<sequence length="499" mass="55634">MKVLQQIAQMAAASPEKIAYRSDGKSISYGELWQQSNEVAAAIKAMKLPRKSPIAIYGHMSPLQIVSFLGAVKAGHPYIPLDISIPDERIAHIIEASKSSFIITTEQFEIQTAIPSKTASMLISEGNGAEEEPATWVRGDQVFYIIYTSGSTGKPKGVQISESNLGHFVDWLDEECSLPDGVYLNQAPYSFDLSVMDLYPALTGGRELQAITKKQIENASLLFEELGQSPIAVWTSTPSFAKICLMNPEWNEKQLPQLNTFLFCGEVLPHQVATELKVRFPKAKVINLYGPTETTVAVTAVDVTSEMLAKYEQLPIAKADSTALRILSDELNPVAEGEKGELVIFGPTVSTEGYMYAEEQSAKVFKLHNGERIYKAGDLGYVKDGYIFYAGRSDFQIKLHGYRMEIEEIEKQIEILPEVRSCIVHPVKDGEEVVSLTACIVLKDELTEKPFKMTKHLKTQLLQLIPNYMVPKKFMYLDELPLNMNGKVDRKRLAVELVQ</sequence>
<dbReference type="GO" id="GO:0005524">
    <property type="term" value="F:ATP binding"/>
    <property type="evidence" value="ECO:0007669"/>
    <property type="project" value="UniProtKB-KW"/>
</dbReference>
<dbReference type="GO" id="GO:0047473">
    <property type="term" value="F:D-alanine [D-alanyl carrier protein] ligase activity"/>
    <property type="evidence" value="ECO:0007669"/>
    <property type="project" value="UniProtKB-UniRule"/>
</dbReference>
<dbReference type="PROSITE" id="PS00455">
    <property type="entry name" value="AMP_BINDING"/>
    <property type="match status" value="1"/>
</dbReference>
<reference evidence="11 13" key="2">
    <citation type="submission" date="2019-03" db="EMBL/GenBank/DDBJ databases">
        <title>Genomic Encyclopedia of Type Strains, Phase IV (KMG-IV): sequencing the most valuable type-strain genomes for metagenomic binning, comparative biology and taxonomic classification.</title>
        <authorList>
            <person name="Goeker M."/>
        </authorList>
    </citation>
    <scope>NUCLEOTIDE SEQUENCE [LARGE SCALE GENOMIC DNA]</scope>
    <source>
        <strain evidence="11 13">DSM 20580</strain>
    </source>
</reference>
<proteinExistence type="inferred from homology"/>
<keyword evidence="3 7" id="KW-0547">Nucleotide-binding</keyword>
<dbReference type="GO" id="GO:0005737">
    <property type="term" value="C:cytoplasm"/>
    <property type="evidence" value="ECO:0007669"/>
    <property type="project" value="UniProtKB-SubCell"/>
</dbReference>
<name>A0A2U3AB14_9BACL</name>
<comment type="caution">
    <text evidence="10">The sequence shown here is derived from an EMBL/GenBank/DDBJ whole genome shotgun (WGS) entry which is preliminary data.</text>
</comment>
<feature type="binding site" evidence="7">
    <location>
        <position position="487"/>
    </location>
    <ligand>
        <name>D-alanine</name>
        <dbReference type="ChEBI" id="CHEBI:57416"/>
    </ligand>
</feature>
<dbReference type="InterPro" id="IPR010072">
    <property type="entry name" value="DltA"/>
</dbReference>
<dbReference type="PANTHER" id="PTHR45398:SF1">
    <property type="entry name" value="ENZYME, PUTATIVE (JCVI)-RELATED"/>
    <property type="match status" value="1"/>
</dbReference>
<dbReference type="UniPathway" id="UPA00556"/>
<dbReference type="InterPro" id="IPR044507">
    <property type="entry name" value="DltA-like"/>
</dbReference>
<feature type="binding site" evidence="7">
    <location>
        <begin position="148"/>
        <end position="149"/>
    </location>
    <ligand>
        <name>ATP</name>
        <dbReference type="ChEBI" id="CHEBI:30616"/>
    </ligand>
</feature>
<accession>A0A2U3AB14</accession>
<feature type="binding site" evidence="7">
    <location>
        <begin position="389"/>
        <end position="392"/>
    </location>
    <ligand>
        <name>ATP</name>
        <dbReference type="ChEBI" id="CHEBI:30616"/>
    </ligand>
</feature>
<feature type="binding site" evidence="7">
    <location>
        <position position="296"/>
    </location>
    <ligand>
        <name>D-alanine</name>
        <dbReference type="ChEBI" id="CHEBI:57416"/>
    </ligand>
</feature>
<evidence type="ECO:0000313" key="11">
    <source>
        <dbReference type="EMBL" id="TDR35325.1"/>
    </source>
</evidence>
<dbReference type="Proteomes" id="UP000254330">
    <property type="component" value="Unassembled WGS sequence"/>
</dbReference>
<evidence type="ECO:0000256" key="1">
    <source>
        <dbReference type="ARBA" id="ARBA00022490"/>
    </source>
</evidence>
<comment type="catalytic activity">
    <reaction evidence="7">
        <text>holo-[D-alanyl-carrier protein] + D-alanine + ATP = D-alanyl-[D-alanyl-carrier protein] + AMP + diphosphate</text>
        <dbReference type="Rhea" id="RHEA:55132"/>
        <dbReference type="Rhea" id="RHEA-COMP:14102"/>
        <dbReference type="Rhea" id="RHEA-COMP:14103"/>
        <dbReference type="ChEBI" id="CHEBI:30616"/>
        <dbReference type="ChEBI" id="CHEBI:33019"/>
        <dbReference type="ChEBI" id="CHEBI:57416"/>
        <dbReference type="ChEBI" id="CHEBI:64479"/>
        <dbReference type="ChEBI" id="CHEBI:138620"/>
        <dbReference type="ChEBI" id="CHEBI:456215"/>
        <dbReference type="EC" id="6.2.1.54"/>
    </reaction>
</comment>
<evidence type="ECO:0000313" key="13">
    <source>
        <dbReference type="Proteomes" id="UP000294641"/>
    </source>
</evidence>